<keyword evidence="3" id="KW-1185">Reference proteome</keyword>
<feature type="compositionally biased region" description="Basic residues" evidence="1">
    <location>
        <begin position="69"/>
        <end position="78"/>
    </location>
</feature>
<feature type="region of interest" description="Disordered" evidence="1">
    <location>
        <begin position="345"/>
        <end position="448"/>
    </location>
</feature>
<feature type="region of interest" description="Disordered" evidence="1">
    <location>
        <begin position="45"/>
        <end position="108"/>
    </location>
</feature>
<organism evidence="2 3">
    <name type="scientific">Phytophthora fragariaefolia</name>
    <dbReference type="NCBI Taxonomy" id="1490495"/>
    <lineage>
        <taxon>Eukaryota</taxon>
        <taxon>Sar</taxon>
        <taxon>Stramenopiles</taxon>
        <taxon>Oomycota</taxon>
        <taxon>Peronosporomycetes</taxon>
        <taxon>Peronosporales</taxon>
        <taxon>Peronosporaceae</taxon>
        <taxon>Phytophthora</taxon>
    </lineage>
</organism>
<evidence type="ECO:0000313" key="3">
    <source>
        <dbReference type="Proteomes" id="UP001165121"/>
    </source>
</evidence>
<dbReference type="OrthoDB" id="128658at2759"/>
<protein>
    <submittedName>
        <fullName evidence="2">Unnamed protein product</fullName>
    </submittedName>
</protein>
<feature type="compositionally biased region" description="Polar residues" evidence="1">
    <location>
        <begin position="79"/>
        <end position="90"/>
    </location>
</feature>
<dbReference type="Proteomes" id="UP001165121">
    <property type="component" value="Unassembled WGS sequence"/>
</dbReference>
<name>A0A9W6XCI8_9STRA</name>
<gene>
    <name evidence="2" type="ORF">Pfra01_000977800</name>
</gene>
<feature type="compositionally biased region" description="Polar residues" evidence="1">
    <location>
        <begin position="98"/>
        <end position="107"/>
    </location>
</feature>
<feature type="compositionally biased region" description="Acidic residues" evidence="1">
    <location>
        <begin position="384"/>
        <end position="412"/>
    </location>
</feature>
<evidence type="ECO:0000313" key="2">
    <source>
        <dbReference type="EMBL" id="GMF36141.1"/>
    </source>
</evidence>
<sequence>MRTALAVNNASVGLEYLDDLAESLIDGDTHAKLKGLTVLLSAPDDQEASAGPASHSRFQTGVSSAKPRATSKLRKPTNKRATASSKVTTRSNKRSKTAAASSNSSPGRLSAVLSGTLIDPAAPKRVLDDLAKVYRQARQQGKEPFRVAYPWAGNRLWYDPTEYPSVHVTHYRFWMPHRKAFWEWAINAPLRFEAAYTARRKTKMNATRARLRFLSSCIETWGYYHFLELFEAKHGPVADDLAVPYRKDTAHYERLIAGALDPDLIDADGYTSISQLLNLSKAIGSDTRPANNRLTDRALARIRRDITSDGQSEAHWSPTPVTGPWAELVNNKRIQDLQGDVDRDLADDTYKLSPAPDYDRRLDRDVDCSDFEDENGPTALPPGSDEEDNEDDDDADQEDEEEREDSEIESEDGVNSPKLPTPPSSPVAKTPSSPKSTKRSTPSSSEKS</sequence>
<feature type="compositionally biased region" description="Basic and acidic residues" evidence="1">
    <location>
        <begin position="357"/>
        <end position="367"/>
    </location>
</feature>
<accession>A0A9W6XCI8</accession>
<evidence type="ECO:0000256" key="1">
    <source>
        <dbReference type="SAM" id="MobiDB-lite"/>
    </source>
</evidence>
<comment type="caution">
    <text evidence="2">The sequence shown here is derived from an EMBL/GenBank/DDBJ whole genome shotgun (WGS) entry which is preliminary data.</text>
</comment>
<proteinExistence type="predicted"/>
<reference evidence="2" key="1">
    <citation type="submission" date="2023-04" db="EMBL/GenBank/DDBJ databases">
        <title>Phytophthora fragariaefolia NBRC 109709.</title>
        <authorList>
            <person name="Ichikawa N."/>
            <person name="Sato H."/>
            <person name="Tonouchi N."/>
        </authorList>
    </citation>
    <scope>NUCLEOTIDE SEQUENCE</scope>
    <source>
        <strain evidence="2">NBRC 109709</strain>
    </source>
</reference>
<feature type="compositionally biased region" description="Low complexity" evidence="1">
    <location>
        <begin position="426"/>
        <end position="448"/>
    </location>
</feature>
<dbReference type="EMBL" id="BSXT01000912">
    <property type="protein sequence ID" value="GMF36141.1"/>
    <property type="molecule type" value="Genomic_DNA"/>
</dbReference>
<dbReference type="AlphaFoldDB" id="A0A9W6XCI8"/>